<dbReference type="CDD" id="cd16664">
    <property type="entry name" value="RING-Ubox_PUB"/>
    <property type="match status" value="1"/>
</dbReference>
<dbReference type="SUPFAM" id="SSF48371">
    <property type="entry name" value="ARM repeat"/>
    <property type="match status" value="1"/>
</dbReference>
<name>A0A834ZRN5_TETSI</name>
<dbReference type="InterPro" id="IPR013083">
    <property type="entry name" value="Znf_RING/FYVE/PHD"/>
</dbReference>
<sequence length="417" mass="47609">MEMERKADLIMEIPQYFRCPISMEFMKEPVIISTGVTYEKKNIQKWFFTYKKKTCPATNQRVENLDITPNHTLKRLILSWQDQESQSHPLPNPVSMKHDELVSLLTTIESSPFKVTSLKKLRTTIELGNDIKYDFMHSGGVEVLGGIIVQILVESSDFGNFRACEEALGVLHQLPLSDDREEPLQLLSKPECMKSMAIMLQRGSTEARLHAVTIFRKMAKVEYNWNWVLQDQEMDLFKSLLELLSDEICTKASSCALDVLMEILGASKNNRLKAIEAGAVCILIELLPDSNRSKCEKMLRLIKLLCECAEGRLALVEHGLGIAAVSKKILRVSDSATKFGVMILWLICSFHPTEKVLEEMLMFGSVKKLQALLHIHGRSSMKDKAIEIIKLHRNLWKQYPCFPCELKDYLRSMNDSI</sequence>
<accession>A0A834ZRN5</accession>
<evidence type="ECO:0000256" key="2">
    <source>
        <dbReference type="ARBA" id="ARBA00004906"/>
    </source>
</evidence>
<comment type="function">
    <text evidence="5">Functions as an E3 ubiquitin ligase.</text>
</comment>
<dbReference type="Pfam" id="PF04564">
    <property type="entry name" value="U-box"/>
    <property type="match status" value="1"/>
</dbReference>
<evidence type="ECO:0000256" key="1">
    <source>
        <dbReference type="ARBA" id="ARBA00000900"/>
    </source>
</evidence>
<comment type="caution">
    <text evidence="7">The sequence shown here is derived from an EMBL/GenBank/DDBJ whole genome shotgun (WGS) entry which is preliminary data.</text>
</comment>
<dbReference type="InterPro" id="IPR045210">
    <property type="entry name" value="RING-Ubox_PUB"/>
</dbReference>
<comment type="catalytic activity">
    <reaction evidence="1 5">
        <text>S-ubiquitinyl-[E2 ubiquitin-conjugating enzyme]-L-cysteine + [acceptor protein]-L-lysine = [E2 ubiquitin-conjugating enzyme]-L-cysteine + N(6)-ubiquitinyl-[acceptor protein]-L-lysine.</text>
        <dbReference type="EC" id="2.3.2.27"/>
    </reaction>
</comment>
<feature type="domain" description="U-box" evidence="6">
    <location>
        <begin position="12"/>
        <end position="87"/>
    </location>
</feature>
<dbReference type="Proteomes" id="UP000655225">
    <property type="component" value="Unassembled WGS sequence"/>
</dbReference>
<evidence type="ECO:0000313" key="8">
    <source>
        <dbReference type="Proteomes" id="UP000655225"/>
    </source>
</evidence>
<dbReference type="EC" id="2.3.2.27" evidence="5"/>
<dbReference type="GO" id="GO:0016567">
    <property type="term" value="P:protein ubiquitination"/>
    <property type="evidence" value="ECO:0007669"/>
    <property type="project" value="UniProtKB-UniRule"/>
</dbReference>
<dbReference type="GO" id="GO:0061630">
    <property type="term" value="F:ubiquitin protein ligase activity"/>
    <property type="evidence" value="ECO:0007669"/>
    <property type="project" value="UniProtKB-UniRule"/>
</dbReference>
<keyword evidence="3 5" id="KW-0808">Transferase</keyword>
<dbReference type="EMBL" id="JABCRI010000001">
    <property type="protein sequence ID" value="KAF8412814.1"/>
    <property type="molecule type" value="Genomic_DNA"/>
</dbReference>
<gene>
    <name evidence="7" type="ORF">HHK36_000785</name>
</gene>
<dbReference type="InterPro" id="IPR045185">
    <property type="entry name" value="PUB22/23/24-like"/>
</dbReference>
<evidence type="ECO:0000256" key="3">
    <source>
        <dbReference type="ARBA" id="ARBA00022679"/>
    </source>
</evidence>
<proteinExistence type="predicted"/>
<dbReference type="Pfam" id="PF25598">
    <property type="entry name" value="ARM_PUB"/>
    <property type="match status" value="1"/>
</dbReference>
<dbReference type="InterPro" id="IPR011989">
    <property type="entry name" value="ARM-like"/>
</dbReference>
<keyword evidence="8" id="KW-1185">Reference proteome</keyword>
<dbReference type="OrthoDB" id="10064100at2759"/>
<organism evidence="7 8">
    <name type="scientific">Tetracentron sinense</name>
    <name type="common">Spur-leaf</name>
    <dbReference type="NCBI Taxonomy" id="13715"/>
    <lineage>
        <taxon>Eukaryota</taxon>
        <taxon>Viridiplantae</taxon>
        <taxon>Streptophyta</taxon>
        <taxon>Embryophyta</taxon>
        <taxon>Tracheophyta</taxon>
        <taxon>Spermatophyta</taxon>
        <taxon>Magnoliopsida</taxon>
        <taxon>Trochodendrales</taxon>
        <taxon>Trochodendraceae</taxon>
        <taxon>Tetracentron</taxon>
    </lineage>
</organism>
<comment type="pathway">
    <text evidence="2 5">Protein modification; protein ubiquitination.</text>
</comment>
<dbReference type="OMA" id="REWNENG"/>
<dbReference type="SUPFAM" id="SSF57850">
    <property type="entry name" value="RING/U-box"/>
    <property type="match status" value="1"/>
</dbReference>
<dbReference type="Gene3D" id="3.30.40.10">
    <property type="entry name" value="Zinc/RING finger domain, C3HC4 (zinc finger)"/>
    <property type="match status" value="1"/>
</dbReference>
<dbReference type="PANTHER" id="PTHR22849">
    <property type="entry name" value="WDSAM1 PROTEIN"/>
    <property type="match status" value="1"/>
</dbReference>
<dbReference type="PROSITE" id="PS51698">
    <property type="entry name" value="U_BOX"/>
    <property type="match status" value="1"/>
</dbReference>
<dbReference type="AlphaFoldDB" id="A0A834ZRN5"/>
<dbReference type="InterPro" id="IPR058678">
    <property type="entry name" value="ARM_PUB"/>
</dbReference>
<dbReference type="Gene3D" id="1.25.10.10">
    <property type="entry name" value="Leucine-rich Repeat Variant"/>
    <property type="match status" value="1"/>
</dbReference>
<evidence type="ECO:0000256" key="4">
    <source>
        <dbReference type="ARBA" id="ARBA00022786"/>
    </source>
</evidence>
<keyword evidence="4 5" id="KW-0833">Ubl conjugation pathway</keyword>
<reference evidence="7 8" key="1">
    <citation type="submission" date="2020-04" db="EMBL/GenBank/DDBJ databases">
        <title>Plant Genome Project.</title>
        <authorList>
            <person name="Zhang R.-G."/>
        </authorList>
    </citation>
    <scope>NUCLEOTIDE SEQUENCE [LARGE SCALE GENOMIC DNA]</scope>
    <source>
        <strain evidence="7">YNK0</strain>
        <tissue evidence="7">Leaf</tissue>
    </source>
</reference>
<evidence type="ECO:0000259" key="6">
    <source>
        <dbReference type="PROSITE" id="PS51698"/>
    </source>
</evidence>
<protein>
    <recommendedName>
        <fullName evidence="5 6">U-box domain-containing protein</fullName>
        <ecNumber evidence="5">2.3.2.27</ecNumber>
    </recommendedName>
    <alternativeName>
        <fullName evidence="5">RING-type E3 ubiquitin transferase PUB</fullName>
    </alternativeName>
</protein>
<dbReference type="UniPathway" id="UPA00143"/>
<evidence type="ECO:0000313" key="7">
    <source>
        <dbReference type="EMBL" id="KAF8412814.1"/>
    </source>
</evidence>
<dbReference type="SMART" id="SM00504">
    <property type="entry name" value="Ubox"/>
    <property type="match status" value="1"/>
</dbReference>
<dbReference type="PANTHER" id="PTHR22849:SF23">
    <property type="entry name" value="U-BOX DOMAIN-CONTAINING PROTEIN"/>
    <property type="match status" value="1"/>
</dbReference>
<dbReference type="InterPro" id="IPR003613">
    <property type="entry name" value="Ubox_domain"/>
</dbReference>
<evidence type="ECO:0000256" key="5">
    <source>
        <dbReference type="RuleBase" id="RU369093"/>
    </source>
</evidence>
<dbReference type="InterPro" id="IPR016024">
    <property type="entry name" value="ARM-type_fold"/>
</dbReference>